<keyword evidence="3" id="KW-1185">Reference proteome</keyword>
<feature type="chain" id="PRO_5039157282" evidence="1">
    <location>
        <begin position="23"/>
        <end position="162"/>
    </location>
</feature>
<evidence type="ECO:0000313" key="3">
    <source>
        <dbReference type="Proteomes" id="UP000319213"/>
    </source>
</evidence>
<name>A0A543IX06_9ACTN</name>
<dbReference type="EMBL" id="VFPQ01000001">
    <property type="protein sequence ID" value="TQM75114.1"/>
    <property type="molecule type" value="Genomic_DNA"/>
</dbReference>
<dbReference type="Proteomes" id="UP000319213">
    <property type="component" value="Unassembled WGS sequence"/>
</dbReference>
<reference evidence="2 3" key="1">
    <citation type="submission" date="2019-06" db="EMBL/GenBank/DDBJ databases">
        <title>Sequencing the genomes of 1000 actinobacteria strains.</title>
        <authorList>
            <person name="Klenk H.-P."/>
        </authorList>
    </citation>
    <scope>NUCLEOTIDE SEQUENCE [LARGE SCALE GENOMIC DNA]</scope>
    <source>
        <strain evidence="2 3">DSM 43186</strain>
    </source>
</reference>
<comment type="caution">
    <text evidence="2">The sequence shown here is derived from an EMBL/GenBank/DDBJ whole genome shotgun (WGS) entry which is preliminary data.</text>
</comment>
<proteinExistence type="predicted"/>
<accession>A0A543IX06</accession>
<protein>
    <submittedName>
        <fullName evidence="2">Uncharacterized protein</fullName>
    </submittedName>
</protein>
<evidence type="ECO:0000313" key="2">
    <source>
        <dbReference type="EMBL" id="TQM75114.1"/>
    </source>
</evidence>
<evidence type="ECO:0000256" key="1">
    <source>
        <dbReference type="SAM" id="SignalP"/>
    </source>
</evidence>
<feature type="signal peptide" evidence="1">
    <location>
        <begin position="1"/>
        <end position="22"/>
    </location>
</feature>
<sequence>MRAVIGASLLAASLLAGGAVPAAAQAKPALGPYGYGSVKLGMSLKKARATGAIVPIGSVRNPCTHWHFKKFPKVTWDWHLVISDEKGVVAINGQKGMKTPEGIGIGSSFKRLKAAYPRLSKKAPNVYSVTAPRNKKAEYRFEVYNGKVGAIFLALKNRDCVR</sequence>
<dbReference type="AlphaFoldDB" id="A0A543IX06"/>
<gene>
    <name evidence="2" type="ORF">FHX40_1813</name>
</gene>
<organism evidence="2 3">
    <name type="scientific">Thermopolyspora flexuosa</name>
    <dbReference type="NCBI Taxonomy" id="103836"/>
    <lineage>
        <taxon>Bacteria</taxon>
        <taxon>Bacillati</taxon>
        <taxon>Actinomycetota</taxon>
        <taxon>Actinomycetes</taxon>
        <taxon>Streptosporangiales</taxon>
        <taxon>Streptosporangiaceae</taxon>
        <taxon>Thermopolyspora</taxon>
    </lineage>
</organism>
<keyword evidence="1" id="KW-0732">Signal</keyword>